<organism evidence="2 3">
    <name type="scientific">Syntrophobacter fumaroxidans (strain DSM 10017 / MPOB)</name>
    <dbReference type="NCBI Taxonomy" id="335543"/>
    <lineage>
        <taxon>Bacteria</taxon>
        <taxon>Pseudomonadati</taxon>
        <taxon>Thermodesulfobacteriota</taxon>
        <taxon>Syntrophobacteria</taxon>
        <taxon>Syntrophobacterales</taxon>
        <taxon>Syntrophobacteraceae</taxon>
        <taxon>Syntrophobacter</taxon>
    </lineage>
</organism>
<evidence type="ECO:0000256" key="1">
    <source>
        <dbReference type="SAM" id="MobiDB-lite"/>
    </source>
</evidence>
<accession>A0LEZ0</accession>
<dbReference type="eggNOG" id="COG0457">
    <property type="taxonomic scope" value="Bacteria"/>
</dbReference>
<evidence type="ECO:0000313" key="3">
    <source>
        <dbReference type="Proteomes" id="UP000001784"/>
    </source>
</evidence>
<dbReference type="Pfam" id="PF14559">
    <property type="entry name" value="TPR_19"/>
    <property type="match status" value="1"/>
</dbReference>
<dbReference type="HOGENOM" id="CLU_1401843_0_0_7"/>
<dbReference type="InterPro" id="IPR011990">
    <property type="entry name" value="TPR-like_helical_dom_sf"/>
</dbReference>
<sequence>MVGLLLLASSGCGSRKQVQIPSEWRTPPSATTQAQRAPAAVPPSTAPPPAPGLILKPPPQFKEKDVEPGLETIQPPVPEKKQAVVHPPQHLASMHLVDQARAELSRGRPDAAIPVLEQAVQVDVHNGDAFLGLARAWKMKGARRKAVEFAKKAEVLFQDDSRKLKEAYLLEAELYRELGDTNKSNLYKQKASEL</sequence>
<feature type="region of interest" description="Disordered" evidence="1">
    <location>
        <begin position="9"/>
        <end position="74"/>
    </location>
</feature>
<dbReference type="SUPFAM" id="SSF48452">
    <property type="entry name" value="TPR-like"/>
    <property type="match status" value="1"/>
</dbReference>
<keyword evidence="3" id="KW-1185">Reference proteome</keyword>
<dbReference type="EMBL" id="CP000478">
    <property type="protein sequence ID" value="ABK15992.1"/>
    <property type="molecule type" value="Genomic_DNA"/>
</dbReference>
<dbReference type="Proteomes" id="UP000001784">
    <property type="component" value="Chromosome"/>
</dbReference>
<reference evidence="2 3" key="1">
    <citation type="submission" date="2006-10" db="EMBL/GenBank/DDBJ databases">
        <title>Complete sequence of Syntrophobacter fumaroxidans MPOB.</title>
        <authorList>
            <consortium name="US DOE Joint Genome Institute"/>
            <person name="Copeland A."/>
            <person name="Lucas S."/>
            <person name="Lapidus A."/>
            <person name="Barry K."/>
            <person name="Detter J.C."/>
            <person name="Glavina del Rio T."/>
            <person name="Hammon N."/>
            <person name="Israni S."/>
            <person name="Pitluck S."/>
            <person name="Goltsman E.G."/>
            <person name="Martinez M."/>
            <person name="Schmutz J."/>
            <person name="Larimer F."/>
            <person name="Land M."/>
            <person name="Hauser L."/>
            <person name="Kyrpides N."/>
            <person name="Kim E."/>
            <person name="Boone D.R."/>
            <person name="Brockman F."/>
            <person name="Culley D."/>
            <person name="Ferry J."/>
            <person name="Gunsalus R."/>
            <person name="McInerney M.J."/>
            <person name="Morrison M."/>
            <person name="Plugge C."/>
            <person name="Rohlin L."/>
            <person name="Scholten J."/>
            <person name="Sieber J."/>
            <person name="Stams A.J.M."/>
            <person name="Worm P."/>
            <person name="Henstra A.M."/>
            <person name="Richardson P."/>
        </authorList>
    </citation>
    <scope>NUCLEOTIDE SEQUENCE [LARGE SCALE GENOMIC DNA]</scope>
    <source>
        <strain evidence="3">DSM 10017 / MPOB</strain>
    </source>
</reference>
<dbReference type="InParanoid" id="A0LEZ0"/>
<feature type="compositionally biased region" description="Pro residues" evidence="1">
    <location>
        <begin position="40"/>
        <end position="60"/>
    </location>
</feature>
<gene>
    <name evidence="2" type="ordered locus">Sfum_0291</name>
</gene>
<dbReference type="STRING" id="335543.Sfum_0291"/>
<proteinExistence type="predicted"/>
<evidence type="ECO:0000313" key="2">
    <source>
        <dbReference type="EMBL" id="ABK15992.1"/>
    </source>
</evidence>
<dbReference type="Gene3D" id="1.25.40.10">
    <property type="entry name" value="Tetratricopeptide repeat domain"/>
    <property type="match status" value="1"/>
</dbReference>
<protein>
    <submittedName>
        <fullName evidence="2">Uncharacterized protein</fullName>
    </submittedName>
</protein>
<name>A0LEZ0_SYNFM</name>
<dbReference type="KEGG" id="sfu:Sfum_0291"/>
<dbReference type="AlphaFoldDB" id="A0LEZ0"/>